<dbReference type="PANTHER" id="PTHR46310">
    <property type="entry name" value="AMIDASE 1"/>
    <property type="match status" value="1"/>
</dbReference>
<dbReference type="AlphaFoldDB" id="A0A8J6BZ93"/>
<sequence>MEWINSVKPDVDAFIIGNLSDDGELSINSSQDARKEVRVALNALRKDDGILVIPTVLGCPPKLNARELSSSNYNVQTSCLTSLSSMSGCCQVALPLGTHDKCPISVSFIARHGGDQFLLDTIQTIKVATYYSNRAAAFLELASYRQAKADCTSAIDIDQKGSTG</sequence>
<dbReference type="EMBL" id="JAAALK010000079">
    <property type="protein sequence ID" value="KAG8097916.1"/>
    <property type="molecule type" value="Genomic_DNA"/>
</dbReference>
<proteinExistence type="predicted"/>
<reference evidence="1" key="2">
    <citation type="submission" date="2021-02" db="EMBL/GenBank/DDBJ databases">
        <authorList>
            <person name="Kimball J.A."/>
            <person name="Haas M.W."/>
            <person name="Macchietto M."/>
            <person name="Kono T."/>
            <person name="Duquette J."/>
            <person name="Shao M."/>
        </authorList>
    </citation>
    <scope>NUCLEOTIDE SEQUENCE</scope>
    <source>
        <tissue evidence="1">Fresh leaf tissue</tissue>
    </source>
</reference>
<reference evidence="1" key="1">
    <citation type="journal article" date="2021" name="bioRxiv">
        <title>Whole Genome Assembly and Annotation of Northern Wild Rice, Zizania palustris L., Supports a Whole Genome Duplication in the Zizania Genus.</title>
        <authorList>
            <person name="Haas M."/>
            <person name="Kono T."/>
            <person name="Macchietto M."/>
            <person name="Millas R."/>
            <person name="McGilp L."/>
            <person name="Shao M."/>
            <person name="Duquette J."/>
            <person name="Hirsch C.N."/>
            <person name="Kimball J."/>
        </authorList>
    </citation>
    <scope>NUCLEOTIDE SEQUENCE</scope>
    <source>
        <tissue evidence="1">Fresh leaf tissue</tissue>
    </source>
</reference>
<accession>A0A8J6BZ93</accession>
<name>A0A8J6BZ93_ZIZPA</name>
<dbReference type="PANTHER" id="PTHR46310:SF5">
    <property type="entry name" value="OUTER ENVELOPE PROTEIN 64, CHLOROPLASTIC"/>
    <property type="match status" value="1"/>
</dbReference>
<evidence type="ECO:0000313" key="1">
    <source>
        <dbReference type="EMBL" id="KAG8097916.1"/>
    </source>
</evidence>
<evidence type="ECO:0008006" key="3">
    <source>
        <dbReference type="Google" id="ProtNLM"/>
    </source>
</evidence>
<protein>
    <recommendedName>
        <fullName evidence="3">Amidase domain-containing protein</fullName>
    </recommendedName>
</protein>
<keyword evidence="2" id="KW-1185">Reference proteome</keyword>
<evidence type="ECO:0000313" key="2">
    <source>
        <dbReference type="Proteomes" id="UP000729402"/>
    </source>
</evidence>
<comment type="caution">
    <text evidence="1">The sequence shown here is derived from an EMBL/GenBank/DDBJ whole genome shotgun (WGS) entry which is preliminary data.</text>
</comment>
<dbReference type="Proteomes" id="UP000729402">
    <property type="component" value="Unassembled WGS sequence"/>
</dbReference>
<gene>
    <name evidence="1" type="ORF">GUJ93_ZPchr0013g33919</name>
</gene>
<dbReference type="OrthoDB" id="245563at2759"/>
<organism evidence="1 2">
    <name type="scientific">Zizania palustris</name>
    <name type="common">Northern wild rice</name>
    <dbReference type="NCBI Taxonomy" id="103762"/>
    <lineage>
        <taxon>Eukaryota</taxon>
        <taxon>Viridiplantae</taxon>
        <taxon>Streptophyta</taxon>
        <taxon>Embryophyta</taxon>
        <taxon>Tracheophyta</taxon>
        <taxon>Spermatophyta</taxon>
        <taxon>Magnoliopsida</taxon>
        <taxon>Liliopsida</taxon>
        <taxon>Poales</taxon>
        <taxon>Poaceae</taxon>
        <taxon>BOP clade</taxon>
        <taxon>Oryzoideae</taxon>
        <taxon>Oryzeae</taxon>
        <taxon>Zizaniinae</taxon>
        <taxon>Zizania</taxon>
    </lineage>
</organism>